<dbReference type="SUPFAM" id="SSF54211">
    <property type="entry name" value="Ribosomal protein S5 domain 2-like"/>
    <property type="match status" value="1"/>
</dbReference>
<dbReference type="Pfam" id="PF18073">
    <property type="entry name" value="Zn_ribbon_LapB"/>
    <property type="match status" value="1"/>
</dbReference>
<feature type="region of interest" description="Lon-protease-like" evidence="11">
    <location>
        <begin position="348"/>
        <end position="448"/>
    </location>
</feature>
<dbReference type="PRINTS" id="PR01874">
    <property type="entry name" value="DNAREPAIRADA"/>
</dbReference>
<keyword evidence="9 11" id="KW-0238">DNA-binding</keyword>
<dbReference type="InterPro" id="IPR027417">
    <property type="entry name" value="P-loop_NTPase"/>
</dbReference>
<name>A0A231VAK5_THETR</name>
<evidence type="ECO:0000313" key="16">
    <source>
        <dbReference type="EMBL" id="OXT05207.1"/>
    </source>
</evidence>
<gene>
    <name evidence="11" type="primary">radA</name>
    <name evidence="16" type="ORF">CE561_13035</name>
    <name evidence="15" type="ORF">Thert_01868</name>
</gene>
<evidence type="ECO:0000256" key="7">
    <source>
        <dbReference type="ARBA" id="ARBA00022840"/>
    </source>
</evidence>
<keyword evidence="8 11" id="KW-0346">Stress response</keyword>
<feature type="domain" description="RecA family profile 1" evidence="14">
    <location>
        <begin position="64"/>
        <end position="212"/>
    </location>
</feature>
<dbReference type="InterPro" id="IPR003593">
    <property type="entry name" value="AAA+_ATPase"/>
</dbReference>
<keyword evidence="5" id="KW-0378">Hydrolase</keyword>
<dbReference type="FunFam" id="3.40.50.300:FF:000050">
    <property type="entry name" value="DNA repair protein RadA"/>
    <property type="match status" value="1"/>
</dbReference>
<keyword evidence="10 11" id="KW-0234">DNA repair</keyword>
<keyword evidence="4 13" id="KW-0863">Zinc-finger</keyword>
<dbReference type="RefSeq" id="WP_013296946.1">
    <property type="nucleotide sequence ID" value="NZ_CP016893.1"/>
</dbReference>
<dbReference type="Gene3D" id="3.40.50.300">
    <property type="entry name" value="P-loop containing nucleotide triphosphate hydrolases"/>
    <property type="match status" value="1"/>
</dbReference>
<dbReference type="Gene3D" id="3.30.230.10">
    <property type="match status" value="1"/>
</dbReference>
<keyword evidence="6 13" id="KW-0862">Zinc</keyword>
<dbReference type="SMART" id="SM00382">
    <property type="entry name" value="AAA"/>
    <property type="match status" value="1"/>
</dbReference>
<evidence type="ECO:0000313" key="15">
    <source>
        <dbReference type="EMBL" id="AST57847.1"/>
    </source>
</evidence>
<dbReference type="GO" id="GO:0000725">
    <property type="term" value="P:recombinational repair"/>
    <property type="evidence" value="ECO:0007669"/>
    <property type="project" value="UniProtKB-UniRule"/>
</dbReference>
<dbReference type="GO" id="GO:0005829">
    <property type="term" value="C:cytosol"/>
    <property type="evidence" value="ECO:0007669"/>
    <property type="project" value="TreeGrafter"/>
</dbReference>
<comment type="function">
    <text evidence="11">Plays a role in repairing double-strand DNA breaks, probably involving stabilizing or processing branched DNA or blocked replication forks.</text>
</comment>
<evidence type="ECO:0000313" key="18">
    <source>
        <dbReference type="Proteomes" id="UP000215301"/>
    </source>
</evidence>
<dbReference type="InterPro" id="IPR014721">
    <property type="entry name" value="Ribsml_uS5_D2-typ_fold_subgr"/>
</dbReference>
<proteinExistence type="inferred from homology"/>
<evidence type="ECO:0000256" key="10">
    <source>
        <dbReference type="ARBA" id="ARBA00023204"/>
    </source>
</evidence>
<dbReference type="NCBIfam" id="TIGR00416">
    <property type="entry name" value="sms"/>
    <property type="match status" value="1"/>
</dbReference>
<keyword evidence="1 11" id="KW-0479">Metal-binding</keyword>
<dbReference type="InterPro" id="IPR020568">
    <property type="entry name" value="Ribosomal_Su5_D2-typ_SF"/>
</dbReference>
<dbReference type="CDD" id="cd01121">
    <property type="entry name" value="RadA_SMS_N"/>
    <property type="match status" value="1"/>
</dbReference>
<comment type="similarity">
    <text evidence="11 13">Belongs to the RecA family. RadA subfamily.</text>
</comment>
<dbReference type="PANTHER" id="PTHR32472:SF10">
    <property type="entry name" value="DNA REPAIR PROTEIN RADA-LIKE PROTEIN"/>
    <property type="match status" value="1"/>
</dbReference>
<accession>A0A231VAK5</accession>
<evidence type="ECO:0000256" key="1">
    <source>
        <dbReference type="ARBA" id="ARBA00022723"/>
    </source>
</evidence>
<dbReference type="InterPro" id="IPR020588">
    <property type="entry name" value="RecA_ATP-bd"/>
</dbReference>
<dbReference type="GO" id="GO:0016787">
    <property type="term" value="F:hydrolase activity"/>
    <property type="evidence" value="ECO:0007669"/>
    <property type="project" value="UniProtKB-KW"/>
</dbReference>
<organism evidence="16 18">
    <name type="scientific">Thermoanaerobacterium thermosaccharolyticum</name>
    <name type="common">Clostridium thermosaccharolyticum</name>
    <dbReference type="NCBI Taxonomy" id="1517"/>
    <lineage>
        <taxon>Bacteria</taxon>
        <taxon>Bacillati</taxon>
        <taxon>Bacillota</taxon>
        <taxon>Clostridia</taxon>
        <taxon>Thermoanaerobacterales</taxon>
        <taxon>Thermoanaerobacteraceae</taxon>
        <taxon>Thermoanaerobacterium</taxon>
    </lineage>
</organism>
<dbReference type="Pfam" id="PF13541">
    <property type="entry name" value="ChlI"/>
    <property type="match status" value="1"/>
</dbReference>
<evidence type="ECO:0000256" key="2">
    <source>
        <dbReference type="ARBA" id="ARBA00022741"/>
    </source>
</evidence>
<evidence type="ECO:0000256" key="12">
    <source>
        <dbReference type="NCBIfam" id="TIGR00416"/>
    </source>
</evidence>
<dbReference type="Proteomes" id="UP000215301">
    <property type="component" value="Unassembled WGS sequence"/>
</dbReference>
<evidence type="ECO:0000256" key="6">
    <source>
        <dbReference type="ARBA" id="ARBA00022833"/>
    </source>
</evidence>
<dbReference type="HAMAP" id="MF_01498">
    <property type="entry name" value="RadA_bact"/>
    <property type="match status" value="1"/>
</dbReference>
<dbReference type="InterPro" id="IPR004504">
    <property type="entry name" value="DNA_repair_RadA"/>
</dbReference>
<evidence type="ECO:0000256" key="8">
    <source>
        <dbReference type="ARBA" id="ARBA00023016"/>
    </source>
</evidence>
<dbReference type="OMA" id="CPECQAW"/>
<keyword evidence="3 11" id="KW-0227">DNA damage</keyword>
<feature type="binding site" evidence="11">
    <location>
        <begin position="93"/>
        <end position="100"/>
    </location>
    <ligand>
        <name>ATP</name>
        <dbReference type="ChEBI" id="CHEBI:30616"/>
    </ligand>
</feature>
<dbReference type="EMBL" id="NKHD01000062">
    <property type="protein sequence ID" value="OXT05207.1"/>
    <property type="molecule type" value="Genomic_DNA"/>
</dbReference>
<keyword evidence="7 11" id="KW-0067">ATP-binding</keyword>
<evidence type="ECO:0000256" key="13">
    <source>
        <dbReference type="RuleBase" id="RU003555"/>
    </source>
</evidence>
<comment type="domain">
    <text evidence="11">The middle region has homology to RecA with ATPase motifs including the RadA KNRFG motif, while the C-terminus is homologous to Lon protease.</text>
</comment>
<evidence type="ECO:0000256" key="3">
    <source>
        <dbReference type="ARBA" id="ARBA00022763"/>
    </source>
</evidence>
<sequence length="448" mass="49784">MKKEKTKFVCQQCGFESAKWMGRCPNCDEWNSFVEEVEKEDDKKSQQGLLTSKVELLKDVEAKDEDRIKTGIGEFDRVLGGGIVQGSLVLIGGEPGIGKSTMLLQVSDIMSNFTKVLYVSGEESSRQIKLRADRIIGGKQDIYFLAETNINNVEKHIEKISPGFMIIDSIQTMYAEESTTIPGSVSQVRQVTQHLMRLAKQNGITTFIIGHVTKEGSIAGPRVLEHMVDTVLYFEGDRTQSFRILRAYKNRFGSTNEIGVFEMESQGLKEVKNPSEVLLSNRDLNAPGLAVISSMEGTRPILLEVQSLICHTNFGLPRRMSTGIDYNKFVLLLAVVEKKCGINLSQSDVYLNIAGGLKVQEPAADLGIVSAVMSGYLNVPISNDICFSGEVGLTGEVRAVSNLERRISEAKKMGFKTIFVPYMKMEKTEGINVIRIKNIIELMDIFKN</sequence>
<comment type="function">
    <text evidence="13">DNA-dependent ATPase involved in processing of recombination intermediates, plays a role in repairing DNA breaks. Stimulates the branch migration of RecA-mediated strand transfer reactions, allowing the 3' invading strand to extend heteroduplex DNA faster. Binds ssDNA in the presence of ADP but not other nucleotides, has ATPase activity that is stimulated by ssDNA and various branched DNA structures, but inhibited by SSB. Does not have RecA's homology-searching function.</text>
</comment>
<keyword evidence="2 11" id="KW-0547">Nucleotide-binding</keyword>
<reference evidence="16 18" key="2">
    <citation type="submission" date="2017-06" db="EMBL/GenBank/DDBJ databases">
        <title>Isolation and characterization of a thermophilic and butanogenic Thermoanaerobacterium thermosaccharolyticum M5 capable of efficient degradation of hemicellulose.</title>
        <authorList>
            <person name="Xin F."/>
            <person name="Jiang Y."/>
        </authorList>
    </citation>
    <scope>NUCLEOTIDE SEQUENCE [LARGE SCALE GENOMIC DNA]</scope>
    <source>
        <strain evidence="16 18">M5</strain>
    </source>
</reference>
<evidence type="ECO:0000259" key="14">
    <source>
        <dbReference type="PROSITE" id="PS50162"/>
    </source>
</evidence>
<protein>
    <recommendedName>
        <fullName evidence="11 12">DNA repair protein RadA</fullName>
    </recommendedName>
</protein>
<evidence type="ECO:0000256" key="5">
    <source>
        <dbReference type="ARBA" id="ARBA00022801"/>
    </source>
</evidence>
<evidence type="ECO:0000256" key="11">
    <source>
        <dbReference type="HAMAP-Rule" id="MF_01498"/>
    </source>
</evidence>
<dbReference type="SUPFAM" id="SSF52540">
    <property type="entry name" value="P-loop containing nucleoside triphosphate hydrolases"/>
    <property type="match status" value="1"/>
</dbReference>
<evidence type="ECO:0000256" key="4">
    <source>
        <dbReference type="ARBA" id="ARBA00022771"/>
    </source>
</evidence>
<dbReference type="AlphaFoldDB" id="A0A231VAK5"/>
<dbReference type="InterPro" id="IPR041166">
    <property type="entry name" value="Rubredoxin_2"/>
</dbReference>
<evidence type="ECO:0000256" key="9">
    <source>
        <dbReference type="ARBA" id="ARBA00023125"/>
    </source>
</evidence>
<dbReference type="PROSITE" id="PS50162">
    <property type="entry name" value="RECA_2"/>
    <property type="match status" value="1"/>
</dbReference>
<dbReference type="Pfam" id="PF13481">
    <property type="entry name" value="AAA_25"/>
    <property type="match status" value="1"/>
</dbReference>
<dbReference type="GeneID" id="93863284"/>
<dbReference type="GO" id="GO:0003684">
    <property type="term" value="F:damaged DNA binding"/>
    <property type="evidence" value="ECO:0007669"/>
    <property type="project" value="InterPro"/>
</dbReference>
<dbReference type="EMBL" id="CP016893">
    <property type="protein sequence ID" value="AST57847.1"/>
    <property type="molecule type" value="Genomic_DNA"/>
</dbReference>
<dbReference type="PANTHER" id="PTHR32472">
    <property type="entry name" value="DNA REPAIR PROTEIN RADA"/>
    <property type="match status" value="1"/>
</dbReference>
<feature type="short sequence motif" description="RadA KNRFG motif" evidence="11">
    <location>
        <begin position="249"/>
        <end position="253"/>
    </location>
</feature>
<dbReference type="GO" id="GO:0140664">
    <property type="term" value="F:ATP-dependent DNA damage sensor activity"/>
    <property type="evidence" value="ECO:0007669"/>
    <property type="project" value="InterPro"/>
</dbReference>
<dbReference type="GO" id="GO:0008270">
    <property type="term" value="F:zinc ion binding"/>
    <property type="evidence" value="ECO:0007669"/>
    <property type="project" value="UniProtKB-KW"/>
</dbReference>
<dbReference type="GO" id="GO:0005524">
    <property type="term" value="F:ATP binding"/>
    <property type="evidence" value="ECO:0007669"/>
    <property type="project" value="UniProtKB-UniRule"/>
</dbReference>
<evidence type="ECO:0000313" key="17">
    <source>
        <dbReference type="Proteomes" id="UP000214975"/>
    </source>
</evidence>
<reference evidence="15 17" key="1">
    <citation type="submission" date="2016-08" db="EMBL/GenBank/DDBJ databases">
        <title>A novel genetic cassette of butanologenic Thermoanaerobacterium thermosaccharolyticum that directly convert cellulose to butanol.</title>
        <authorList>
            <person name="Li T."/>
            <person name="He J."/>
        </authorList>
    </citation>
    <scope>NUCLEOTIDE SEQUENCE [LARGE SCALE GENOMIC DNA]</scope>
    <source>
        <strain evidence="15 17">TG57</strain>
    </source>
</reference>
<dbReference type="Proteomes" id="UP000214975">
    <property type="component" value="Chromosome"/>
</dbReference>